<organism evidence="3 4">
    <name type="scientific">Bradyrhizobium brasilense</name>
    <dbReference type="NCBI Taxonomy" id="1419277"/>
    <lineage>
        <taxon>Bacteria</taxon>
        <taxon>Pseudomonadati</taxon>
        <taxon>Pseudomonadota</taxon>
        <taxon>Alphaproteobacteria</taxon>
        <taxon>Hyphomicrobiales</taxon>
        <taxon>Nitrobacteraceae</taxon>
        <taxon>Bradyrhizobium</taxon>
    </lineage>
</organism>
<sequence length="152" mass="16511">MTEAFIVQREIQIAAPAATVFAFLTDPQKIVSWMGLEAATETHPGGLYFLKGLGSDRSRAARGAFREVVPVHRLAYSFGWEGSEEVPPGSSLIEIDLMEQDNGTLLRMTHSGLPNAAQCESHDKGWAHYMSRLSLAAAGRDPGPDHGPANRH</sequence>
<name>A0A1G7LYF5_9BRAD</name>
<comment type="similarity">
    <text evidence="1">Belongs to the AHA1 family.</text>
</comment>
<dbReference type="AlphaFoldDB" id="A0A1G7LYF5"/>
<dbReference type="InterPro" id="IPR023393">
    <property type="entry name" value="START-like_dom_sf"/>
</dbReference>
<dbReference type="SUPFAM" id="SSF55961">
    <property type="entry name" value="Bet v1-like"/>
    <property type="match status" value="1"/>
</dbReference>
<proteinExistence type="inferred from homology"/>
<feature type="domain" description="Activator of Hsp90 ATPase homologue 1/2-like C-terminal" evidence="2">
    <location>
        <begin position="15"/>
        <end position="134"/>
    </location>
</feature>
<dbReference type="EMBL" id="FMZW01000060">
    <property type="protein sequence ID" value="SDF54414.1"/>
    <property type="molecule type" value="Genomic_DNA"/>
</dbReference>
<dbReference type="Gene3D" id="3.30.530.20">
    <property type="match status" value="1"/>
</dbReference>
<evidence type="ECO:0000313" key="4">
    <source>
        <dbReference type="Proteomes" id="UP000199245"/>
    </source>
</evidence>
<dbReference type="CDD" id="cd07814">
    <property type="entry name" value="SRPBCC_CalC_Aha1-like"/>
    <property type="match status" value="1"/>
</dbReference>
<reference evidence="3 4" key="1">
    <citation type="submission" date="2016-10" db="EMBL/GenBank/DDBJ databases">
        <authorList>
            <person name="de Groot N.N."/>
        </authorList>
    </citation>
    <scope>NUCLEOTIDE SEQUENCE [LARGE SCALE GENOMIC DNA]</scope>
    <source>
        <strain evidence="3 4">R5</strain>
    </source>
</reference>
<evidence type="ECO:0000313" key="3">
    <source>
        <dbReference type="EMBL" id="SDF54414.1"/>
    </source>
</evidence>
<dbReference type="RefSeq" id="WP_092089852.1">
    <property type="nucleotide sequence ID" value="NZ_FMZW01000060.1"/>
</dbReference>
<gene>
    <name evidence="3" type="ORF">SAMN05216337_106039</name>
</gene>
<dbReference type="InterPro" id="IPR013538">
    <property type="entry name" value="ASHA1/2-like_C"/>
</dbReference>
<dbReference type="Proteomes" id="UP000199245">
    <property type="component" value="Unassembled WGS sequence"/>
</dbReference>
<dbReference type="Pfam" id="PF08327">
    <property type="entry name" value="AHSA1"/>
    <property type="match status" value="1"/>
</dbReference>
<evidence type="ECO:0000259" key="2">
    <source>
        <dbReference type="Pfam" id="PF08327"/>
    </source>
</evidence>
<evidence type="ECO:0000256" key="1">
    <source>
        <dbReference type="ARBA" id="ARBA00006817"/>
    </source>
</evidence>
<protein>
    <submittedName>
        <fullName evidence="3">Uncharacterized conserved protein YndB, AHSA1/START domain</fullName>
    </submittedName>
</protein>
<accession>A0A1G7LYF5</accession>